<dbReference type="GO" id="GO:0030677">
    <property type="term" value="C:ribonuclease P complex"/>
    <property type="evidence" value="ECO:0007669"/>
    <property type="project" value="TreeGrafter"/>
</dbReference>
<evidence type="ECO:0000313" key="9">
    <source>
        <dbReference type="EMBL" id="SHH96426.1"/>
    </source>
</evidence>
<dbReference type="GO" id="GO:0042781">
    <property type="term" value="F:3'-tRNA processing endoribonuclease activity"/>
    <property type="evidence" value="ECO:0007669"/>
    <property type="project" value="TreeGrafter"/>
</dbReference>
<dbReference type="GO" id="GO:0001682">
    <property type="term" value="P:tRNA 5'-leader removal"/>
    <property type="evidence" value="ECO:0007669"/>
    <property type="project" value="UniProtKB-UniRule"/>
</dbReference>
<dbReference type="PROSITE" id="PS00648">
    <property type="entry name" value="RIBONUCLEASE_P"/>
    <property type="match status" value="1"/>
</dbReference>
<dbReference type="AlphaFoldDB" id="A0A1M5X9H6"/>
<dbReference type="PANTHER" id="PTHR33992">
    <property type="entry name" value="RIBONUCLEASE P PROTEIN COMPONENT"/>
    <property type="match status" value="1"/>
</dbReference>
<dbReference type="GO" id="GO:0004526">
    <property type="term" value="F:ribonuclease P activity"/>
    <property type="evidence" value="ECO:0007669"/>
    <property type="project" value="UniProtKB-UniRule"/>
</dbReference>
<comment type="similarity">
    <text evidence="7">Belongs to the RnpA family.</text>
</comment>
<keyword evidence="2 7" id="KW-0819">tRNA processing</keyword>
<keyword evidence="10" id="KW-1185">Reference proteome</keyword>
<dbReference type="InterPro" id="IPR020539">
    <property type="entry name" value="RNase_P_CS"/>
</dbReference>
<gene>
    <name evidence="7" type="primary">rnpA</name>
    <name evidence="9" type="ORF">SAMN04488109_6273</name>
</gene>
<dbReference type="OrthoDB" id="1524972at2"/>
<dbReference type="Pfam" id="PF00825">
    <property type="entry name" value="Ribonuclease_P"/>
    <property type="match status" value="1"/>
</dbReference>
<dbReference type="Gene3D" id="3.30.230.10">
    <property type="match status" value="1"/>
</dbReference>
<comment type="function">
    <text evidence="1 7">RNaseP catalyzes the removal of the 5'-leader sequence from pre-tRNA to produce the mature 5'-terminus. It can also cleave other RNA substrates such as 4.5S RNA. The protein component plays an auxiliary but essential role in vivo by binding to the 5'-leader sequence and broadening the substrate specificity of the ribozyme.</text>
</comment>
<dbReference type="EC" id="3.1.26.5" evidence="7 8"/>
<dbReference type="InterPro" id="IPR000100">
    <property type="entry name" value="RNase_P"/>
</dbReference>
<dbReference type="RefSeq" id="WP_073142519.1">
    <property type="nucleotide sequence ID" value="NZ_FQWQ01000006.1"/>
</dbReference>
<keyword evidence="6 7" id="KW-0694">RNA-binding</keyword>
<dbReference type="EMBL" id="FQWQ01000006">
    <property type="protein sequence ID" value="SHH96426.1"/>
    <property type="molecule type" value="Genomic_DNA"/>
</dbReference>
<evidence type="ECO:0000256" key="1">
    <source>
        <dbReference type="ARBA" id="ARBA00002663"/>
    </source>
</evidence>
<evidence type="ECO:0000256" key="6">
    <source>
        <dbReference type="ARBA" id="ARBA00022884"/>
    </source>
</evidence>
<dbReference type="InterPro" id="IPR020568">
    <property type="entry name" value="Ribosomal_Su5_D2-typ_SF"/>
</dbReference>
<dbReference type="GO" id="GO:0000049">
    <property type="term" value="F:tRNA binding"/>
    <property type="evidence" value="ECO:0007669"/>
    <property type="project" value="UniProtKB-UniRule"/>
</dbReference>
<keyword evidence="3 7" id="KW-0540">Nuclease</keyword>
<name>A0A1M5X9H6_9BACT</name>
<comment type="subunit">
    <text evidence="7">Consists of a catalytic RNA component (M1 or rnpB) and a protein subunit.</text>
</comment>
<dbReference type="HAMAP" id="MF_00227">
    <property type="entry name" value="RNase_P"/>
    <property type="match status" value="1"/>
</dbReference>
<accession>A0A1M5X9H6</accession>
<dbReference type="STRING" id="947013.SAMN04488109_6273"/>
<evidence type="ECO:0000256" key="8">
    <source>
        <dbReference type="NCBIfam" id="TIGR00188"/>
    </source>
</evidence>
<protein>
    <recommendedName>
        <fullName evidence="7 8">Ribonuclease P protein component</fullName>
        <shortName evidence="7">RNase P protein</shortName>
        <shortName evidence="7">RNaseP protein</shortName>
        <ecNumber evidence="7 8">3.1.26.5</ecNumber>
    </recommendedName>
    <alternativeName>
        <fullName evidence="7">Protein C5</fullName>
    </alternativeName>
</protein>
<dbReference type="Proteomes" id="UP000184212">
    <property type="component" value="Unassembled WGS sequence"/>
</dbReference>
<evidence type="ECO:0000313" key="10">
    <source>
        <dbReference type="Proteomes" id="UP000184212"/>
    </source>
</evidence>
<dbReference type="InterPro" id="IPR014721">
    <property type="entry name" value="Ribsml_uS5_D2-typ_fold_subgr"/>
</dbReference>
<keyword evidence="4 7" id="KW-0255">Endonuclease</keyword>
<reference evidence="9 10" key="1">
    <citation type="submission" date="2016-11" db="EMBL/GenBank/DDBJ databases">
        <authorList>
            <person name="Jaros S."/>
            <person name="Januszkiewicz K."/>
            <person name="Wedrychowicz H."/>
        </authorList>
    </citation>
    <scope>NUCLEOTIDE SEQUENCE [LARGE SCALE GENOMIC DNA]</scope>
    <source>
        <strain evidence="9 10">DSM 24574</strain>
    </source>
</reference>
<evidence type="ECO:0000256" key="4">
    <source>
        <dbReference type="ARBA" id="ARBA00022759"/>
    </source>
</evidence>
<dbReference type="NCBIfam" id="TIGR00188">
    <property type="entry name" value="rnpA"/>
    <property type="match status" value="1"/>
</dbReference>
<evidence type="ECO:0000256" key="5">
    <source>
        <dbReference type="ARBA" id="ARBA00022801"/>
    </source>
</evidence>
<evidence type="ECO:0000256" key="2">
    <source>
        <dbReference type="ARBA" id="ARBA00022694"/>
    </source>
</evidence>
<dbReference type="PANTHER" id="PTHR33992:SF1">
    <property type="entry name" value="RIBONUCLEASE P PROTEIN COMPONENT"/>
    <property type="match status" value="1"/>
</dbReference>
<comment type="catalytic activity">
    <reaction evidence="7">
        <text>Endonucleolytic cleavage of RNA, removing 5'-extranucleotides from tRNA precursor.</text>
        <dbReference type="EC" id="3.1.26.5"/>
    </reaction>
</comment>
<proteinExistence type="inferred from homology"/>
<keyword evidence="5 7" id="KW-0378">Hydrolase</keyword>
<sequence>MGRYTFGKNERLSKEKHIQELFDKGSSFYFFPFKVFFMPHPDPAPSAHQVLVSVSKRNFKRAVDRNLIKRRIREAYRLNKERFPAQNKLLIAYIYSVKDILPSAQIQERLVKTIKRFDYVEKN</sequence>
<organism evidence="9 10">
    <name type="scientific">Chryseolinea serpens</name>
    <dbReference type="NCBI Taxonomy" id="947013"/>
    <lineage>
        <taxon>Bacteria</taxon>
        <taxon>Pseudomonadati</taxon>
        <taxon>Bacteroidota</taxon>
        <taxon>Cytophagia</taxon>
        <taxon>Cytophagales</taxon>
        <taxon>Fulvivirgaceae</taxon>
        <taxon>Chryseolinea</taxon>
    </lineage>
</organism>
<evidence type="ECO:0000256" key="7">
    <source>
        <dbReference type="HAMAP-Rule" id="MF_00227"/>
    </source>
</evidence>
<dbReference type="SUPFAM" id="SSF54211">
    <property type="entry name" value="Ribosomal protein S5 domain 2-like"/>
    <property type="match status" value="1"/>
</dbReference>
<evidence type="ECO:0000256" key="3">
    <source>
        <dbReference type="ARBA" id="ARBA00022722"/>
    </source>
</evidence>